<feature type="domain" description="NADP-dependent oxidoreductase" evidence="4">
    <location>
        <begin position="17"/>
        <end position="161"/>
    </location>
</feature>
<keyword evidence="6" id="KW-1185">Reference proteome</keyword>
<dbReference type="PRINTS" id="PR01577">
    <property type="entry name" value="KCNABCHANNEL"/>
</dbReference>
<sequence>MQSIRQISPNGWFHPTVFTAFNFCIDKGMCFYWGTSEWGAWQIDSARRVAADLKLVGPVVEQPQYNCFHRERVEKEYDNFYKSDLGLGTTTWSPLDSGVLTGKYNNGIPDGTRLAMDDSLMKRIRSQVESEEGKIKIEKVRKMTKVAERLGCTVAQLALAW</sequence>
<evidence type="ECO:0000256" key="1">
    <source>
        <dbReference type="ARBA" id="ARBA00006515"/>
    </source>
</evidence>
<dbReference type="SUPFAM" id="SSF51430">
    <property type="entry name" value="NAD(P)-linked oxidoreductase"/>
    <property type="match status" value="1"/>
</dbReference>
<dbReference type="PANTHER" id="PTHR43150:SF2">
    <property type="entry name" value="HYPERKINETIC, ISOFORM M"/>
    <property type="match status" value="1"/>
</dbReference>
<reference evidence="5 6" key="1">
    <citation type="journal article" name="Sci. Rep.">
        <title>Genome-scale phylogenetic analyses confirm Olpidium as the closest living zoosporic fungus to the non-flagellated, terrestrial fungi.</title>
        <authorList>
            <person name="Chang Y."/>
            <person name="Rochon D."/>
            <person name="Sekimoto S."/>
            <person name="Wang Y."/>
            <person name="Chovatia M."/>
            <person name="Sandor L."/>
            <person name="Salamov A."/>
            <person name="Grigoriev I.V."/>
            <person name="Stajich J.E."/>
            <person name="Spatafora J.W."/>
        </authorList>
    </citation>
    <scope>NUCLEOTIDE SEQUENCE [LARGE SCALE GENOMIC DNA]</scope>
    <source>
        <strain evidence="5">S191</strain>
    </source>
</reference>
<accession>A0A8H8DF15</accession>
<proteinExistence type="inferred from homology"/>
<organism evidence="5 6">
    <name type="scientific">Olpidium bornovanus</name>
    <dbReference type="NCBI Taxonomy" id="278681"/>
    <lineage>
        <taxon>Eukaryota</taxon>
        <taxon>Fungi</taxon>
        <taxon>Fungi incertae sedis</taxon>
        <taxon>Olpidiomycota</taxon>
        <taxon>Olpidiomycotina</taxon>
        <taxon>Olpidiomycetes</taxon>
        <taxon>Olpidiales</taxon>
        <taxon>Olpidiaceae</taxon>
        <taxon>Olpidium</taxon>
    </lineage>
</organism>
<feature type="non-terminal residue" evidence="5">
    <location>
        <position position="161"/>
    </location>
</feature>
<keyword evidence="3" id="KW-0560">Oxidoreductase</keyword>
<name>A0A8H8DF15_9FUNG</name>
<evidence type="ECO:0000259" key="4">
    <source>
        <dbReference type="Pfam" id="PF00248"/>
    </source>
</evidence>
<evidence type="ECO:0000313" key="5">
    <source>
        <dbReference type="EMBL" id="KAG5455482.1"/>
    </source>
</evidence>
<dbReference type="InterPro" id="IPR023210">
    <property type="entry name" value="NADP_OxRdtase_dom"/>
</dbReference>
<dbReference type="InterPro" id="IPR005399">
    <property type="entry name" value="K_chnl_volt-dep_bsu_KCNAB-rel"/>
</dbReference>
<dbReference type="Gene3D" id="3.20.20.100">
    <property type="entry name" value="NADP-dependent oxidoreductase domain"/>
    <property type="match status" value="1"/>
</dbReference>
<dbReference type="AlphaFoldDB" id="A0A8H8DF15"/>
<dbReference type="PANTHER" id="PTHR43150">
    <property type="entry name" value="HYPERKINETIC, ISOFORM M"/>
    <property type="match status" value="1"/>
</dbReference>
<dbReference type="InterPro" id="IPR036812">
    <property type="entry name" value="NAD(P)_OxRdtase_dom_sf"/>
</dbReference>
<evidence type="ECO:0000256" key="3">
    <source>
        <dbReference type="ARBA" id="ARBA00023002"/>
    </source>
</evidence>
<dbReference type="GO" id="GO:0016491">
    <property type="term" value="F:oxidoreductase activity"/>
    <property type="evidence" value="ECO:0007669"/>
    <property type="project" value="UniProtKB-KW"/>
</dbReference>
<dbReference type="Proteomes" id="UP000673691">
    <property type="component" value="Unassembled WGS sequence"/>
</dbReference>
<gene>
    <name evidence="5" type="ORF">BJ554DRAFT_5090</name>
</gene>
<dbReference type="Pfam" id="PF00248">
    <property type="entry name" value="Aldo_ket_red"/>
    <property type="match status" value="1"/>
</dbReference>
<protein>
    <submittedName>
        <fullName evidence="5">NADP-dependent oxidoreductase domain-containing protein</fullName>
    </submittedName>
</protein>
<dbReference type="EMBL" id="JAEFCI010013307">
    <property type="protein sequence ID" value="KAG5455482.1"/>
    <property type="molecule type" value="Genomic_DNA"/>
</dbReference>
<evidence type="ECO:0000313" key="6">
    <source>
        <dbReference type="Proteomes" id="UP000673691"/>
    </source>
</evidence>
<keyword evidence="2" id="KW-0521">NADP</keyword>
<comment type="caution">
    <text evidence="5">The sequence shown here is derived from an EMBL/GenBank/DDBJ whole genome shotgun (WGS) entry which is preliminary data.</text>
</comment>
<comment type="similarity">
    <text evidence="1">Belongs to the shaker potassium channel beta subunit family.</text>
</comment>
<evidence type="ECO:0000256" key="2">
    <source>
        <dbReference type="ARBA" id="ARBA00022857"/>
    </source>
</evidence>
<dbReference type="OrthoDB" id="1720422at2759"/>